<proteinExistence type="predicted"/>
<dbReference type="InterPro" id="IPR003695">
    <property type="entry name" value="Ppx_GppA_N"/>
</dbReference>
<dbReference type="InterPro" id="IPR030673">
    <property type="entry name" value="PyroPPase_GppA_Ppx"/>
</dbReference>
<dbReference type="Gene3D" id="1.10.3210.10">
    <property type="entry name" value="Hypothetical protein af1432"/>
    <property type="match status" value="1"/>
</dbReference>
<dbReference type="InterPro" id="IPR043129">
    <property type="entry name" value="ATPase_NBD"/>
</dbReference>
<protein>
    <submittedName>
        <fullName evidence="4">Ppx/GppA family phosphatase</fullName>
    </submittedName>
</protein>
<organism evidence="4 5">
    <name type="scientific">Candidatus Acidulodesulfobacterium acidiphilum</name>
    <dbReference type="NCBI Taxonomy" id="2597224"/>
    <lineage>
        <taxon>Bacteria</taxon>
        <taxon>Deltaproteobacteria</taxon>
        <taxon>Candidatus Acidulodesulfobacterales</taxon>
        <taxon>Candidatus Acidulodesulfobacterium</taxon>
    </lineage>
</organism>
<dbReference type="SUPFAM" id="SSF53067">
    <property type="entry name" value="Actin-like ATPase domain"/>
    <property type="match status" value="2"/>
</dbReference>
<dbReference type="PIRSF" id="PIRSF001267">
    <property type="entry name" value="Pyrophosphatase_GppA_Ppx"/>
    <property type="match status" value="1"/>
</dbReference>
<dbReference type="Gene3D" id="3.30.420.40">
    <property type="match status" value="1"/>
</dbReference>
<evidence type="ECO:0000259" key="2">
    <source>
        <dbReference type="Pfam" id="PF02541"/>
    </source>
</evidence>
<dbReference type="CDD" id="cd24006">
    <property type="entry name" value="ASKHA_NBD_PPX_GppA"/>
    <property type="match status" value="1"/>
</dbReference>
<keyword evidence="1" id="KW-0378">Hydrolase</keyword>
<evidence type="ECO:0000259" key="3">
    <source>
        <dbReference type="Pfam" id="PF21447"/>
    </source>
</evidence>
<feature type="domain" description="Ppx/GppA phosphatase C-terminal" evidence="3">
    <location>
        <begin position="330"/>
        <end position="467"/>
    </location>
</feature>
<dbReference type="AlphaFoldDB" id="A0A520X6K2"/>
<dbReference type="SUPFAM" id="SSF109604">
    <property type="entry name" value="HD-domain/PDEase-like"/>
    <property type="match status" value="1"/>
</dbReference>
<accession>A0A520X6K2</accession>
<dbReference type="CDD" id="cd00077">
    <property type="entry name" value="HDc"/>
    <property type="match status" value="1"/>
</dbReference>
<name>A0A520X6K2_9DELT</name>
<dbReference type="Pfam" id="PF02541">
    <property type="entry name" value="Ppx-GppA"/>
    <property type="match status" value="1"/>
</dbReference>
<comment type="caution">
    <text evidence="4">The sequence shown here is derived from an EMBL/GenBank/DDBJ whole genome shotgun (WGS) entry which is preliminary data.</text>
</comment>
<reference evidence="4 5" key="1">
    <citation type="submission" date="2019-01" db="EMBL/GenBank/DDBJ databases">
        <title>Insights into ecological role of a new deltaproteobacterial order Candidatus Sinidesulfobacterales (Sva0485) by metagenomics and metatranscriptomics.</title>
        <authorList>
            <person name="Tan S."/>
            <person name="Liu J."/>
            <person name="Fang Y."/>
            <person name="Hedlund B."/>
            <person name="Lian Z.-H."/>
            <person name="Huang L.-Y."/>
            <person name="Li J.-T."/>
            <person name="Huang L.-N."/>
            <person name="Li W.-J."/>
            <person name="Jiang H.-C."/>
            <person name="Dong H.-L."/>
            <person name="Shu W.-S."/>
        </authorList>
    </citation>
    <scope>NUCLEOTIDE SEQUENCE [LARGE SCALE GENOMIC DNA]</scope>
    <source>
        <strain evidence="4">AP4</strain>
    </source>
</reference>
<evidence type="ECO:0000256" key="1">
    <source>
        <dbReference type="ARBA" id="ARBA00022801"/>
    </source>
</evidence>
<gene>
    <name evidence="4" type="ORF">EVJ48_09915</name>
</gene>
<dbReference type="Gene3D" id="3.30.420.150">
    <property type="entry name" value="Exopolyphosphatase. Domain 2"/>
    <property type="match status" value="1"/>
</dbReference>
<evidence type="ECO:0000313" key="5">
    <source>
        <dbReference type="Proteomes" id="UP000322454"/>
    </source>
</evidence>
<sequence length="512" mass="57648">MKKSFRLGIIDAGSNSIKLKIVETKDGNCSLIDEYKVSARIGDDCFRTGYISGESKEKLFKAFNYIKKIIELNKTDTVKAVGTAVFRHAKNKEEIASEIKQTCGIDLNIISGEEEARLSYLAVSSNFNLNKSNSVIADIGGGSAEITLVERGEILQSYSTPLGCLRLKNDFSKKRPPYNLKIPAMKTFIKNSFKDFPNLFFKKAICTGGTVNNLAAVYCGFNGKKADSRINYVPKSFLKDFIDANKNSSADDIKKIKSADAGRADIIIPAAVILYEMLTYFRLQGFYSFSGGLRSGLLIDELNKKGVFMTAVKKQEKKYETDFPFPMFSEIGKKFNFDEKHAKQVAYLSEKLFYALEESYGISKEYLKYLIAAAMLHDIGNFVSMSKHHKHSLYLIKNIDLAGFSDYEKAIIANIARYHRKSPPKKHHDIYKDIREGDIDAVIKLASILRVVDALDREHKGNIEDIKPEVTDKIITLNPVYKGDILLEVESLETKKDLMEKITGKYVFLNAQ</sequence>
<dbReference type="InterPro" id="IPR003607">
    <property type="entry name" value="HD/PDEase_dom"/>
</dbReference>
<dbReference type="PANTHER" id="PTHR30005">
    <property type="entry name" value="EXOPOLYPHOSPHATASE"/>
    <property type="match status" value="1"/>
</dbReference>
<dbReference type="GO" id="GO:0016462">
    <property type="term" value="F:pyrophosphatase activity"/>
    <property type="evidence" value="ECO:0007669"/>
    <property type="project" value="TreeGrafter"/>
</dbReference>
<dbReference type="EMBL" id="SHMQ01000052">
    <property type="protein sequence ID" value="RZV36837.1"/>
    <property type="molecule type" value="Genomic_DNA"/>
</dbReference>
<dbReference type="Proteomes" id="UP000322454">
    <property type="component" value="Unassembled WGS sequence"/>
</dbReference>
<dbReference type="InterPro" id="IPR050273">
    <property type="entry name" value="GppA/Ppx_hydrolase"/>
</dbReference>
<dbReference type="InterPro" id="IPR048950">
    <property type="entry name" value="Ppx_GppA_C"/>
</dbReference>
<dbReference type="PANTHER" id="PTHR30005:SF0">
    <property type="entry name" value="RETROGRADE REGULATION PROTEIN 2"/>
    <property type="match status" value="1"/>
</dbReference>
<evidence type="ECO:0000313" key="4">
    <source>
        <dbReference type="EMBL" id="RZV36837.1"/>
    </source>
</evidence>
<dbReference type="Pfam" id="PF21447">
    <property type="entry name" value="Ppx-GppA_III"/>
    <property type="match status" value="1"/>
</dbReference>
<feature type="domain" description="Ppx/GppA phosphatase N-terminal" evidence="2">
    <location>
        <begin position="21"/>
        <end position="304"/>
    </location>
</feature>